<feature type="transmembrane region" description="Helical" evidence="1">
    <location>
        <begin position="62"/>
        <end position="83"/>
    </location>
</feature>
<evidence type="ECO:0000259" key="2">
    <source>
        <dbReference type="Pfam" id="PF20047"/>
    </source>
</evidence>
<dbReference type="Proteomes" id="UP000077926">
    <property type="component" value="Chromosome"/>
</dbReference>
<keyword evidence="1" id="KW-0472">Membrane</keyword>
<feature type="transmembrane region" description="Helical" evidence="1">
    <location>
        <begin position="297"/>
        <end position="319"/>
    </location>
</feature>
<feature type="domain" description="DUF6449" evidence="2">
    <location>
        <begin position="425"/>
        <end position="518"/>
    </location>
</feature>
<dbReference type="RefSeq" id="WP_064466482.1">
    <property type="nucleotide sequence ID" value="NZ_CP017080.1"/>
</dbReference>
<keyword evidence="1" id="KW-0812">Transmembrane</keyword>
<dbReference type="PANTHER" id="PTHR39177:SF1">
    <property type="entry name" value="ABC TRANSPORTER PERMEASE YTRC-RELATED"/>
    <property type="match status" value="1"/>
</dbReference>
<feature type="transmembrane region" description="Helical" evidence="1">
    <location>
        <begin position="273"/>
        <end position="291"/>
    </location>
</feature>
<dbReference type="InterPro" id="IPR045611">
    <property type="entry name" value="DUF6449"/>
</dbReference>
<dbReference type="OrthoDB" id="1706490at2"/>
<organism evidence="3 4">
    <name type="scientific">Peribacillus muralis</name>
    <dbReference type="NCBI Taxonomy" id="264697"/>
    <lineage>
        <taxon>Bacteria</taxon>
        <taxon>Bacillati</taxon>
        <taxon>Bacillota</taxon>
        <taxon>Bacilli</taxon>
        <taxon>Bacillales</taxon>
        <taxon>Bacillaceae</taxon>
        <taxon>Peribacillus</taxon>
    </lineage>
</organism>
<feature type="transmembrane region" description="Helical" evidence="1">
    <location>
        <begin position="12"/>
        <end position="35"/>
    </location>
</feature>
<protein>
    <recommendedName>
        <fullName evidence="2">DUF6449 domain-containing protein</fullName>
    </recommendedName>
</protein>
<evidence type="ECO:0000256" key="1">
    <source>
        <dbReference type="SAM" id="Phobius"/>
    </source>
</evidence>
<name>A0A1B3XLC8_9BACI</name>
<dbReference type="EMBL" id="CP017080">
    <property type="protein sequence ID" value="AOH54047.1"/>
    <property type="molecule type" value="Genomic_DNA"/>
</dbReference>
<dbReference type="InterPro" id="IPR053046">
    <property type="entry name" value="ABC-5_transporter"/>
</dbReference>
<dbReference type="PANTHER" id="PTHR39177">
    <property type="entry name" value="ABC TRANSPORTER PERMEASE YTRC-RELATED"/>
    <property type="match status" value="1"/>
</dbReference>
<proteinExistence type="predicted"/>
<feature type="transmembrane region" description="Helical" evidence="1">
    <location>
        <begin position="143"/>
        <end position="164"/>
    </location>
</feature>
<dbReference type="KEGG" id="bmur:ABE28_006760"/>
<dbReference type="STRING" id="264697.ABE28_006760"/>
<feature type="transmembrane region" description="Helical" evidence="1">
    <location>
        <begin position="103"/>
        <end position="128"/>
    </location>
</feature>
<keyword evidence="1" id="KW-1133">Transmembrane helix</keyword>
<dbReference type="AlphaFoldDB" id="A0A1B3XLC8"/>
<accession>A0A1B3XLC8</accession>
<feature type="transmembrane region" description="Helical" evidence="1">
    <location>
        <begin position="331"/>
        <end position="348"/>
    </location>
</feature>
<feature type="transmembrane region" description="Helical" evidence="1">
    <location>
        <begin position="176"/>
        <end position="200"/>
    </location>
</feature>
<evidence type="ECO:0000313" key="4">
    <source>
        <dbReference type="Proteomes" id="UP000077926"/>
    </source>
</evidence>
<gene>
    <name evidence="3" type="ORF">ABE28_006760</name>
</gene>
<feature type="transmembrane region" description="Helical" evidence="1">
    <location>
        <begin position="228"/>
        <end position="253"/>
    </location>
</feature>
<evidence type="ECO:0000313" key="3">
    <source>
        <dbReference type="EMBL" id="AOH54047.1"/>
    </source>
</evidence>
<dbReference type="Pfam" id="PF20047">
    <property type="entry name" value="DUF6449"/>
    <property type="match status" value="1"/>
</dbReference>
<sequence>MPSRITWLNRELIIYTFRSTGWIGFLYLIGLIFALPLEILTRILNEKNEYVEFENLFSSQQMIQFVLVIVIPVLLAISLFRFLQIKQASDFIHSLPITRGTVYFHMIGMGFLFLALPIILTGSILLLFQSAIDIESLYTLTDIWSWMGITFLLEVVIFTVAVFIGMITGLSALQGLLTYIVLALPVGLFVLLAANMKFLIVGFSADYYLRTNLKGISPLLAATEMEKITFFSFQTLTYAVFTVLFSFLSLVIYQKRKLEHVSQAFVFPRIKPLFKFGLTLSMLLFSGFYFSETTGKIGWIFFGYVIGSLFGYYLGEIVLQKTWRIKFNPKGYLAFMMIIIVLGLIMKMDPIQFKTKIPDEREISQIYIGNSPLFIEEEIPYTGPTFLKQKENIEAVTLMHQQIIEKGKMVSVGEWSDAQSVFIMYQLKNGKRLAREYHLQNYDSYLPLLAKIYESEEYKKTVNDLLNVTTEDVSKIRIKASGQVDKSVTIKDAQQLREAVQALSEDLDNQSFAQMKNSIGDYATVDIYLKDKKIIYMNWDSSLTQFSKWMEQTEQTRKARLLAEDISYILIARTDSQIYHSISAEELARQIEKKPNCLKINTLSDIDTLIDNAQIDWDGEYLAAFYYKDSREVDIKSFSGDHVPDFILEHFNE</sequence>
<keyword evidence="4" id="KW-1185">Reference proteome</keyword>
<reference evidence="3 4" key="1">
    <citation type="submission" date="2016-08" db="EMBL/GenBank/DDBJ databases">
        <title>Complete genome sequence of Bacillus muralis G25-68, a strain with toxicity to nematodes.</title>
        <authorList>
            <person name="Zheng Z."/>
        </authorList>
    </citation>
    <scope>NUCLEOTIDE SEQUENCE [LARGE SCALE GENOMIC DNA]</scope>
    <source>
        <strain evidence="3 4">G25-68</strain>
    </source>
</reference>